<sequence>MLCSIQYSENLKNHEGQIQIASLHLLEFFQSHSAMDRIWKGISSLTHAHFP</sequence>
<name>A0A0A9DJ52_ARUDO</name>
<protein>
    <submittedName>
        <fullName evidence="1">Uncharacterized protein</fullName>
    </submittedName>
</protein>
<reference evidence="1" key="1">
    <citation type="submission" date="2014-09" db="EMBL/GenBank/DDBJ databases">
        <authorList>
            <person name="Magalhaes I.L.F."/>
            <person name="Oliveira U."/>
            <person name="Santos F.R."/>
            <person name="Vidigal T.H.D.A."/>
            <person name="Brescovit A.D."/>
            <person name="Santos A.J."/>
        </authorList>
    </citation>
    <scope>NUCLEOTIDE SEQUENCE</scope>
    <source>
        <tissue evidence="1">Shoot tissue taken approximately 20 cm above the soil surface</tissue>
    </source>
</reference>
<reference evidence="1" key="2">
    <citation type="journal article" date="2015" name="Data Brief">
        <title>Shoot transcriptome of the giant reed, Arundo donax.</title>
        <authorList>
            <person name="Barrero R.A."/>
            <person name="Guerrero F.D."/>
            <person name="Moolhuijzen P."/>
            <person name="Goolsby J.A."/>
            <person name="Tidwell J."/>
            <person name="Bellgard S.E."/>
            <person name="Bellgard M.I."/>
        </authorList>
    </citation>
    <scope>NUCLEOTIDE SEQUENCE</scope>
    <source>
        <tissue evidence="1">Shoot tissue taken approximately 20 cm above the soil surface</tissue>
    </source>
</reference>
<proteinExistence type="predicted"/>
<evidence type="ECO:0000313" key="1">
    <source>
        <dbReference type="EMBL" id="JAD83817.1"/>
    </source>
</evidence>
<organism evidence="1">
    <name type="scientific">Arundo donax</name>
    <name type="common">Giant reed</name>
    <name type="synonym">Donax arundinaceus</name>
    <dbReference type="NCBI Taxonomy" id="35708"/>
    <lineage>
        <taxon>Eukaryota</taxon>
        <taxon>Viridiplantae</taxon>
        <taxon>Streptophyta</taxon>
        <taxon>Embryophyta</taxon>
        <taxon>Tracheophyta</taxon>
        <taxon>Spermatophyta</taxon>
        <taxon>Magnoliopsida</taxon>
        <taxon>Liliopsida</taxon>
        <taxon>Poales</taxon>
        <taxon>Poaceae</taxon>
        <taxon>PACMAD clade</taxon>
        <taxon>Arundinoideae</taxon>
        <taxon>Arundineae</taxon>
        <taxon>Arundo</taxon>
    </lineage>
</organism>
<dbReference type="EMBL" id="GBRH01214078">
    <property type="protein sequence ID" value="JAD83817.1"/>
    <property type="molecule type" value="Transcribed_RNA"/>
</dbReference>
<accession>A0A0A9DJ52</accession>
<dbReference type="AlphaFoldDB" id="A0A0A9DJ52"/>